<feature type="transmembrane region" description="Helical" evidence="1">
    <location>
        <begin position="12"/>
        <end position="39"/>
    </location>
</feature>
<keyword evidence="1" id="KW-0812">Transmembrane</keyword>
<dbReference type="AlphaFoldDB" id="A0A1S0UFJ8"/>
<dbReference type="EMBL" id="JH712389">
    <property type="protein sequence ID" value="EJD74186.1"/>
    <property type="molecule type" value="Genomic_DNA"/>
</dbReference>
<dbReference type="RefSeq" id="XP_020305121.1">
    <property type="nucleotide sequence ID" value="XM_020451129.1"/>
</dbReference>
<reference evidence="2" key="1">
    <citation type="submission" date="2012-04" db="EMBL/GenBank/DDBJ databases">
        <title>The Genome Sequence of Loa loa.</title>
        <authorList>
            <consortium name="The Broad Institute Genome Sequencing Platform"/>
            <consortium name="Broad Institute Genome Sequencing Center for Infectious Disease"/>
            <person name="Nutman T.B."/>
            <person name="Fink D.L."/>
            <person name="Russ C."/>
            <person name="Young S."/>
            <person name="Zeng Q."/>
            <person name="Gargeya S."/>
            <person name="Alvarado L."/>
            <person name="Berlin A."/>
            <person name="Chapman S.B."/>
            <person name="Chen Z."/>
            <person name="Freedman E."/>
            <person name="Gellesch M."/>
            <person name="Goldberg J."/>
            <person name="Griggs A."/>
            <person name="Gujja S."/>
            <person name="Heilman E.R."/>
            <person name="Heiman D."/>
            <person name="Howarth C."/>
            <person name="Mehta T."/>
            <person name="Neiman D."/>
            <person name="Pearson M."/>
            <person name="Roberts A."/>
            <person name="Saif S."/>
            <person name="Shea T."/>
            <person name="Shenoy N."/>
            <person name="Sisk P."/>
            <person name="Stolte C."/>
            <person name="Sykes S."/>
            <person name="White J."/>
            <person name="Yandava C."/>
            <person name="Haas B."/>
            <person name="Henn M.R."/>
            <person name="Nusbaum C."/>
            <person name="Birren B."/>
        </authorList>
    </citation>
    <scope>NUCLEOTIDE SEQUENCE [LARGE SCALE GENOMIC DNA]</scope>
</reference>
<dbReference type="GeneID" id="31251942"/>
<accession>A0A1S0UFJ8</accession>
<evidence type="ECO:0000256" key="1">
    <source>
        <dbReference type="SAM" id="Phobius"/>
    </source>
</evidence>
<evidence type="ECO:0000313" key="2">
    <source>
        <dbReference type="EMBL" id="EJD74186.1"/>
    </source>
</evidence>
<organism evidence="2">
    <name type="scientific">Loa loa</name>
    <name type="common">Eye worm</name>
    <name type="synonym">Filaria loa</name>
    <dbReference type="NCBI Taxonomy" id="7209"/>
    <lineage>
        <taxon>Eukaryota</taxon>
        <taxon>Metazoa</taxon>
        <taxon>Ecdysozoa</taxon>
        <taxon>Nematoda</taxon>
        <taxon>Chromadorea</taxon>
        <taxon>Rhabditida</taxon>
        <taxon>Spirurina</taxon>
        <taxon>Spiruromorpha</taxon>
        <taxon>Filarioidea</taxon>
        <taxon>Onchocercidae</taxon>
        <taxon>Loa</taxon>
    </lineage>
</organism>
<proteinExistence type="predicted"/>
<dbReference type="KEGG" id="loa:LOAG_18468"/>
<protein>
    <submittedName>
        <fullName evidence="2">Uncharacterized protein</fullName>
    </submittedName>
</protein>
<dbReference type="InParanoid" id="A0A1S0UFJ8"/>
<name>A0A1S0UFJ8_LOALO</name>
<feature type="non-terminal residue" evidence="2">
    <location>
        <position position="1"/>
    </location>
</feature>
<gene>
    <name evidence="2" type="ORF">LOAG_18468</name>
</gene>
<sequence length="85" mass="9618">MGKRIKPIKERLHVFAPYLLHLLLAVAVAAYVLLGALAIRQLEAIAINRNSTMPIKNGNIYRGDDNRIKMSPTDQNKDDNFLLFN</sequence>
<dbReference type="CTD" id="31251942"/>
<keyword evidence="1" id="KW-0472">Membrane</keyword>
<keyword evidence="1" id="KW-1133">Transmembrane helix</keyword>